<dbReference type="AlphaFoldDB" id="A0A1I0DZA3"/>
<dbReference type="RefSeq" id="WP_090443663.1">
    <property type="nucleotide sequence ID" value="NZ_FOHU01000009.1"/>
</dbReference>
<dbReference type="SUPFAM" id="SSF141523">
    <property type="entry name" value="L,D-transpeptidase catalytic domain-like"/>
    <property type="match status" value="1"/>
</dbReference>
<feature type="domain" description="L,D-TPase catalytic" evidence="7">
    <location>
        <begin position="324"/>
        <end position="457"/>
    </location>
</feature>
<evidence type="ECO:0000313" key="8">
    <source>
        <dbReference type="EMBL" id="SET37204.1"/>
    </source>
</evidence>
<dbReference type="Proteomes" id="UP000199568">
    <property type="component" value="Unassembled WGS sequence"/>
</dbReference>
<dbReference type="UniPathway" id="UPA00219"/>
<dbReference type="GO" id="GO:0071555">
    <property type="term" value="P:cell wall organization"/>
    <property type="evidence" value="ECO:0007669"/>
    <property type="project" value="UniProtKB-KW"/>
</dbReference>
<organism evidence="8 9">
    <name type="scientific">Natronincola peptidivorans</name>
    <dbReference type="NCBI Taxonomy" id="426128"/>
    <lineage>
        <taxon>Bacteria</taxon>
        <taxon>Bacillati</taxon>
        <taxon>Bacillota</taxon>
        <taxon>Clostridia</taxon>
        <taxon>Peptostreptococcales</taxon>
        <taxon>Natronincolaceae</taxon>
        <taxon>Natronincola</taxon>
    </lineage>
</organism>
<evidence type="ECO:0000256" key="6">
    <source>
        <dbReference type="SAM" id="MobiDB-lite"/>
    </source>
</evidence>
<dbReference type="EMBL" id="FOHU01000009">
    <property type="protein sequence ID" value="SET37204.1"/>
    <property type="molecule type" value="Genomic_DNA"/>
</dbReference>
<keyword evidence="5" id="KW-0961">Cell wall biogenesis/degradation</keyword>
<dbReference type="OrthoDB" id="92744at2"/>
<evidence type="ECO:0000259" key="7">
    <source>
        <dbReference type="Pfam" id="PF03734"/>
    </source>
</evidence>
<dbReference type="CDD" id="cd16913">
    <property type="entry name" value="YkuD_like"/>
    <property type="match status" value="1"/>
</dbReference>
<dbReference type="Pfam" id="PF03734">
    <property type="entry name" value="YkuD"/>
    <property type="match status" value="1"/>
</dbReference>
<dbReference type="Gene3D" id="2.40.440.10">
    <property type="entry name" value="L,D-transpeptidase catalytic domain-like"/>
    <property type="match status" value="1"/>
</dbReference>
<protein>
    <submittedName>
        <fullName evidence="8">L,D-transpeptidase catalytic domain</fullName>
    </submittedName>
</protein>
<dbReference type="InterPro" id="IPR005490">
    <property type="entry name" value="LD_TPept_cat_dom"/>
</dbReference>
<evidence type="ECO:0000313" key="9">
    <source>
        <dbReference type="Proteomes" id="UP000199568"/>
    </source>
</evidence>
<keyword evidence="4" id="KW-0573">Peptidoglycan synthesis</keyword>
<sequence>MYRNRKTTLIILLIIMVTVSGCAYRRGVPPDETPAPGQQSRLSPDQPREDLLAKSDQEAVEENINGFNIEDDLRITDATEQEEENKILALSQQQKTQVMGNIGSKSTNTVLHEYDTPLPEEINETMQYFEYTISFDYLLVTAEDGAEIRESPIPDATVVAEVDYLDKVSLLQRVEGEDLENSNIWYRVAFENDTQVKEGYLHSTTGTPRNFRFDRIQEAINELRQQVAEGPLHFISNYKNENGAPPQKGDTAVDEHGYRVYHSAPAYEQATTDSDFRYIPDGMLVRILSETDEFYHVNVPTFGGDFYIPRQYIHLDVTLNQLNHVIVIDRDQQNQAAFELEENGLNLVSYILSTTGIPGDFSFETSLGSYKAIHKRDRFEYLESGTLEIAGYAPFAIRFTGGAYIHGVPVAYEEEDGEKVDPGLIEYLHTIGTFPRSNMCVRNFTSHAEFLYNWMDSENGAVIVIE</sequence>
<reference evidence="8 9" key="1">
    <citation type="submission" date="2016-10" db="EMBL/GenBank/DDBJ databases">
        <authorList>
            <person name="de Groot N.N."/>
        </authorList>
    </citation>
    <scope>NUCLEOTIDE SEQUENCE [LARGE SCALE GENOMIC DNA]</scope>
    <source>
        <strain evidence="8 9">DSM 18979</strain>
    </source>
</reference>
<dbReference type="GO" id="GO:0008360">
    <property type="term" value="P:regulation of cell shape"/>
    <property type="evidence" value="ECO:0007669"/>
    <property type="project" value="UniProtKB-KW"/>
</dbReference>
<evidence type="ECO:0000256" key="5">
    <source>
        <dbReference type="ARBA" id="ARBA00023316"/>
    </source>
</evidence>
<dbReference type="GO" id="GO:0009252">
    <property type="term" value="P:peptidoglycan biosynthetic process"/>
    <property type="evidence" value="ECO:0007669"/>
    <property type="project" value="UniProtKB-UniPathway"/>
</dbReference>
<evidence type="ECO:0000256" key="4">
    <source>
        <dbReference type="ARBA" id="ARBA00022984"/>
    </source>
</evidence>
<evidence type="ECO:0000256" key="1">
    <source>
        <dbReference type="ARBA" id="ARBA00004752"/>
    </source>
</evidence>
<evidence type="ECO:0000256" key="3">
    <source>
        <dbReference type="ARBA" id="ARBA00022960"/>
    </source>
</evidence>
<dbReference type="PROSITE" id="PS51257">
    <property type="entry name" value="PROKAR_LIPOPROTEIN"/>
    <property type="match status" value="1"/>
</dbReference>
<dbReference type="InterPro" id="IPR038063">
    <property type="entry name" value="Transpep_catalytic_dom"/>
</dbReference>
<evidence type="ECO:0000256" key="2">
    <source>
        <dbReference type="ARBA" id="ARBA00022679"/>
    </source>
</evidence>
<dbReference type="GO" id="GO:0016740">
    <property type="term" value="F:transferase activity"/>
    <property type="evidence" value="ECO:0007669"/>
    <property type="project" value="UniProtKB-KW"/>
</dbReference>
<feature type="region of interest" description="Disordered" evidence="6">
    <location>
        <begin position="27"/>
        <end position="47"/>
    </location>
</feature>
<dbReference type="STRING" id="426128.SAMN05660297_02190"/>
<keyword evidence="3" id="KW-0133">Cell shape</keyword>
<keyword evidence="2" id="KW-0808">Transferase</keyword>
<proteinExistence type="predicted"/>
<name>A0A1I0DZA3_9FIRM</name>
<accession>A0A1I0DZA3</accession>
<keyword evidence="9" id="KW-1185">Reference proteome</keyword>
<comment type="pathway">
    <text evidence="1">Cell wall biogenesis; peptidoglycan biosynthesis.</text>
</comment>
<gene>
    <name evidence="8" type="ORF">SAMN05660297_02190</name>
</gene>